<dbReference type="AlphaFoldDB" id="L1ITJ4"/>
<keyword evidence="1" id="KW-0732">Signal</keyword>
<evidence type="ECO:0000313" key="3">
    <source>
        <dbReference type="EnsemblProtists" id="EKX39155"/>
    </source>
</evidence>
<dbReference type="EnsemblProtists" id="EKX39155">
    <property type="protein sequence ID" value="EKX39155"/>
    <property type="gene ID" value="GUITHDRAFT_114812"/>
</dbReference>
<evidence type="ECO:0000313" key="4">
    <source>
        <dbReference type="Proteomes" id="UP000011087"/>
    </source>
</evidence>
<reference evidence="3" key="3">
    <citation type="submission" date="2016-03" db="UniProtKB">
        <authorList>
            <consortium name="EnsemblProtists"/>
        </authorList>
    </citation>
    <scope>IDENTIFICATION</scope>
</reference>
<dbReference type="InterPro" id="IPR006813">
    <property type="entry name" value="Glyco_trans_17"/>
</dbReference>
<dbReference type="OMA" id="FEWPAGE"/>
<dbReference type="Proteomes" id="UP000011087">
    <property type="component" value="Unassembled WGS sequence"/>
</dbReference>
<dbReference type="STRING" id="905079.L1ITJ4"/>
<sequence>MMASGMTGRWSAPSILPLFLLLLLVGGGVSEEACKTAAQGQQCSSPIFYGVDVLLDSHTVLLTEGTEEEIQSSDWNGRFPMHHVAEDDTCKVLGLEERDAAVRVWDAFTFFNEVEILKVRLNTLRDVVHKFVLVEATRTHSNKPKRLFFDEQKHIFDEFSSQIVHVVVNDLPDSEDSWLLEHFQRNAITRGLASPQDLVIVSDVDEIPTPHAIRILKECEGWDQSGPIHFFTRFYNFKFTWQFEAMWFHPQASTYDWITRNSPQTLRMSRTRPSFLRLDDAGWHMSFFADPERIMEKIRAYAHQQAKEFNRQDMLDKEAITQAIANGTDYFYAHGKGEVRFGLLFHNPTCHGLPEFVVRRAEYANWLPEECQQQ</sequence>
<dbReference type="EMBL" id="JH993042">
    <property type="protein sequence ID" value="EKX39155.1"/>
    <property type="molecule type" value="Genomic_DNA"/>
</dbReference>
<reference evidence="4" key="2">
    <citation type="submission" date="2012-11" db="EMBL/GenBank/DDBJ databases">
        <authorList>
            <person name="Kuo A."/>
            <person name="Curtis B.A."/>
            <person name="Tanifuji G."/>
            <person name="Burki F."/>
            <person name="Gruber A."/>
            <person name="Irimia M."/>
            <person name="Maruyama S."/>
            <person name="Arias M.C."/>
            <person name="Ball S.G."/>
            <person name="Gile G.H."/>
            <person name="Hirakawa Y."/>
            <person name="Hopkins J.F."/>
            <person name="Rensing S.A."/>
            <person name="Schmutz J."/>
            <person name="Symeonidi A."/>
            <person name="Elias M."/>
            <person name="Eveleigh R.J."/>
            <person name="Herman E.K."/>
            <person name="Klute M.J."/>
            <person name="Nakayama T."/>
            <person name="Obornik M."/>
            <person name="Reyes-Prieto A."/>
            <person name="Armbrust E.V."/>
            <person name="Aves S.J."/>
            <person name="Beiko R.G."/>
            <person name="Coutinho P."/>
            <person name="Dacks J.B."/>
            <person name="Durnford D.G."/>
            <person name="Fast N.M."/>
            <person name="Green B.R."/>
            <person name="Grisdale C."/>
            <person name="Hempe F."/>
            <person name="Henrissat B."/>
            <person name="Hoppner M.P."/>
            <person name="Ishida K.-I."/>
            <person name="Kim E."/>
            <person name="Koreny L."/>
            <person name="Kroth P.G."/>
            <person name="Liu Y."/>
            <person name="Malik S.-B."/>
            <person name="Maier U.G."/>
            <person name="McRose D."/>
            <person name="Mock T."/>
            <person name="Neilson J.A."/>
            <person name="Onodera N.T."/>
            <person name="Poole A.M."/>
            <person name="Pritham E.J."/>
            <person name="Richards T.A."/>
            <person name="Rocap G."/>
            <person name="Roy S.W."/>
            <person name="Sarai C."/>
            <person name="Schaack S."/>
            <person name="Shirato S."/>
            <person name="Slamovits C.H."/>
            <person name="Spencer D.F."/>
            <person name="Suzuki S."/>
            <person name="Worden A.Z."/>
            <person name="Zauner S."/>
            <person name="Barry K."/>
            <person name="Bell C."/>
            <person name="Bharti A.K."/>
            <person name="Crow J.A."/>
            <person name="Grimwood J."/>
            <person name="Kramer R."/>
            <person name="Lindquist E."/>
            <person name="Lucas S."/>
            <person name="Salamov A."/>
            <person name="McFadden G.I."/>
            <person name="Lane C.E."/>
            <person name="Keeling P.J."/>
            <person name="Gray M.W."/>
            <person name="Grigoriev I.V."/>
            <person name="Archibald J.M."/>
        </authorList>
    </citation>
    <scope>NUCLEOTIDE SEQUENCE</scope>
    <source>
        <strain evidence="4">CCMP2712</strain>
    </source>
</reference>
<dbReference type="PaxDb" id="55529-EKX39155"/>
<dbReference type="eggNOG" id="ENOG502QPVW">
    <property type="taxonomic scope" value="Eukaryota"/>
</dbReference>
<protein>
    <recommendedName>
        <fullName evidence="5">Beta-1,4-mannosyl-glycoprotein beta-1,4-N-acetylglucosaminyltransferase</fullName>
    </recommendedName>
</protein>
<name>L1ITJ4_GUITC</name>
<dbReference type="GO" id="GO:0003830">
    <property type="term" value="F:beta-1,4-mannosylglycoprotein 4-beta-N-acetylglucosaminyltransferase activity"/>
    <property type="evidence" value="ECO:0007669"/>
    <property type="project" value="InterPro"/>
</dbReference>
<keyword evidence="4" id="KW-1185">Reference proteome</keyword>
<dbReference type="KEGG" id="gtt:GUITHDRAFT_114812"/>
<evidence type="ECO:0000313" key="2">
    <source>
        <dbReference type="EMBL" id="EKX39155.1"/>
    </source>
</evidence>
<evidence type="ECO:0000256" key="1">
    <source>
        <dbReference type="SAM" id="SignalP"/>
    </source>
</evidence>
<gene>
    <name evidence="2" type="ORF">GUITHDRAFT_114812</name>
</gene>
<dbReference type="GO" id="GO:0006044">
    <property type="term" value="P:N-acetylglucosamine metabolic process"/>
    <property type="evidence" value="ECO:0007669"/>
    <property type="project" value="TreeGrafter"/>
</dbReference>
<feature type="signal peptide" evidence="1">
    <location>
        <begin position="1"/>
        <end position="30"/>
    </location>
</feature>
<dbReference type="PANTHER" id="PTHR12224:SF0">
    <property type="entry name" value="BETA-1,4-MANNOSYL-GLYCOPROTEIN 4-BETA-N-ACETYLGLUCOSAMINYLTRANSFERASE"/>
    <property type="match status" value="1"/>
</dbReference>
<dbReference type="RefSeq" id="XP_005826135.1">
    <property type="nucleotide sequence ID" value="XM_005826078.1"/>
</dbReference>
<dbReference type="OrthoDB" id="6474464at2759"/>
<organism evidence="2">
    <name type="scientific">Guillardia theta (strain CCMP2712)</name>
    <name type="common">Cryptophyte</name>
    <dbReference type="NCBI Taxonomy" id="905079"/>
    <lineage>
        <taxon>Eukaryota</taxon>
        <taxon>Cryptophyceae</taxon>
        <taxon>Pyrenomonadales</taxon>
        <taxon>Geminigeraceae</taxon>
        <taxon>Guillardia</taxon>
    </lineage>
</organism>
<dbReference type="GeneID" id="17295850"/>
<dbReference type="PANTHER" id="PTHR12224">
    <property type="entry name" value="BETA-1,4-MANNOSYL-GLYCOPROTEIN BETA-1,4-N-ACETYLGLUCOSAMINYL-TRANSFERASE"/>
    <property type="match status" value="1"/>
</dbReference>
<proteinExistence type="predicted"/>
<dbReference type="GO" id="GO:0016020">
    <property type="term" value="C:membrane"/>
    <property type="evidence" value="ECO:0007669"/>
    <property type="project" value="InterPro"/>
</dbReference>
<accession>L1ITJ4</accession>
<reference evidence="2 4" key="1">
    <citation type="journal article" date="2012" name="Nature">
        <title>Algal genomes reveal evolutionary mosaicism and the fate of nucleomorphs.</title>
        <authorList>
            <consortium name="DOE Joint Genome Institute"/>
            <person name="Curtis B.A."/>
            <person name="Tanifuji G."/>
            <person name="Burki F."/>
            <person name="Gruber A."/>
            <person name="Irimia M."/>
            <person name="Maruyama S."/>
            <person name="Arias M.C."/>
            <person name="Ball S.G."/>
            <person name="Gile G.H."/>
            <person name="Hirakawa Y."/>
            <person name="Hopkins J.F."/>
            <person name="Kuo A."/>
            <person name="Rensing S.A."/>
            <person name="Schmutz J."/>
            <person name="Symeonidi A."/>
            <person name="Elias M."/>
            <person name="Eveleigh R.J."/>
            <person name="Herman E.K."/>
            <person name="Klute M.J."/>
            <person name="Nakayama T."/>
            <person name="Obornik M."/>
            <person name="Reyes-Prieto A."/>
            <person name="Armbrust E.V."/>
            <person name="Aves S.J."/>
            <person name="Beiko R.G."/>
            <person name="Coutinho P."/>
            <person name="Dacks J.B."/>
            <person name="Durnford D.G."/>
            <person name="Fast N.M."/>
            <person name="Green B.R."/>
            <person name="Grisdale C.J."/>
            <person name="Hempel F."/>
            <person name="Henrissat B."/>
            <person name="Hoppner M.P."/>
            <person name="Ishida K."/>
            <person name="Kim E."/>
            <person name="Koreny L."/>
            <person name="Kroth P.G."/>
            <person name="Liu Y."/>
            <person name="Malik S.B."/>
            <person name="Maier U.G."/>
            <person name="McRose D."/>
            <person name="Mock T."/>
            <person name="Neilson J.A."/>
            <person name="Onodera N.T."/>
            <person name="Poole A.M."/>
            <person name="Pritham E.J."/>
            <person name="Richards T.A."/>
            <person name="Rocap G."/>
            <person name="Roy S.W."/>
            <person name="Sarai C."/>
            <person name="Schaack S."/>
            <person name="Shirato S."/>
            <person name="Slamovits C.H."/>
            <person name="Spencer D.F."/>
            <person name="Suzuki S."/>
            <person name="Worden A.Z."/>
            <person name="Zauner S."/>
            <person name="Barry K."/>
            <person name="Bell C."/>
            <person name="Bharti A.K."/>
            <person name="Crow J.A."/>
            <person name="Grimwood J."/>
            <person name="Kramer R."/>
            <person name="Lindquist E."/>
            <person name="Lucas S."/>
            <person name="Salamov A."/>
            <person name="McFadden G.I."/>
            <person name="Lane C.E."/>
            <person name="Keeling P.J."/>
            <person name="Gray M.W."/>
            <person name="Grigoriev I.V."/>
            <person name="Archibald J.M."/>
        </authorList>
    </citation>
    <scope>NUCLEOTIDE SEQUENCE</scope>
    <source>
        <strain evidence="2 4">CCMP2712</strain>
    </source>
</reference>
<dbReference type="Pfam" id="PF04724">
    <property type="entry name" value="Glyco_transf_17"/>
    <property type="match status" value="1"/>
</dbReference>
<evidence type="ECO:0008006" key="5">
    <source>
        <dbReference type="Google" id="ProtNLM"/>
    </source>
</evidence>
<dbReference type="HOGENOM" id="CLU_038606_0_0_1"/>
<feature type="chain" id="PRO_5008770428" description="Beta-1,4-mannosyl-glycoprotein beta-1,4-N-acetylglucosaminyltransferase" evidence="1">
    <location>
        <begin position="31"/>
        <end position="374"/>
    </location>
</feature>